<reference evidence="4 5" key="1">
    <citation type="submission" date="2014-03" db="EMBL/GenBank/DDBJ databases">
        <title>Draft genome of the hookworm Oesophagostomum dentatum.</title>
        <authorList>
            <person name="Mitreva M."/>
        </authorList>
    </citation>
    <scope>NUCLEOTIDE SEQUENCE [LARGE SCALE GENOMIC DNA]</scope>
    <source>
        <strain evidence="4 5">OD-Hann</strain>
    </source>
</reference>
<keyword evidence="5" id="KW-1185">Reference proteome</keyword>
<evidence type="ECO:0000256" key="2">
    <source>
        <dbReference type="ARBA" id="ARBA00022737"/>
    </source>
</evidence>
<keyword evidence="2" id="KW-0677">Repeat</keyword>
<dbReference type="InterPro" id="IPR045078">
    <property type="entry name" value="TST/MPST-like"/>
</dbReference>
<dbReference type="PROSITE" id="PS00380">
    <property type="entry name" value="RHODANESE_1"/>
    <property type="match status" value="1"/>
</dbReference>
<dbReference type="InterPro" id="IPR001307">
    <property type="entry name" value="Thiosulphate_STrfase_CS"/>
</dbReference>
<evidence type="ECO:0000313" key="5">
    <source>
        <dbReference type="Proteomes" id="UP000053660"/>
    </source>
</evidence>
<protein>
    <submittedName>
        <fullName evidence="4">Rhodanese-like protein</fullName>
    </submittedName>
</protein>
<dbReference type="CDD" id="cd01448">
    <property type="entry name" value="TST_Repeat_1"/>
    <property type="match status" value="1"/>
</dbReference>
<feature type="domain" description="Rhodanese" evidence="3">
    <location>
        <begin position="15"/>
        <end position="155"/>
    </location>
</feature>
<name>A0A0B1T5D9_OESDE</name>
<proteinExistence type="predicted"/>
<evidence type="ECO:0000259" key="3">
    <source>
        <dbReference type="PROSITE" id="PS50206"/>
    </source>
</evidence>
<dbReference type="AlphaFoldDB" id="A0A0B1T5D9"/>
<dbReference type="InterPro" id="IPR036873">
    <property type="entry name" value="Rhodanese-like_dom_sf"/>
</dbReference>
<dbReference type="SUPFAM" id="SSF52821">
    <property type="entry name" value="Rhodanese/Cell cycle control phosphatase"/>
    <property type="match status" value="1"/>
</dbReference>
<keyword evidence="1" id="KW-0808">Transferase</keyword>
<dbReference type="Gene3D" id="3.40.250.10">
    <property type="entry name" value="Rhodanese-like domain"/>
    <property type="match status" value="1"/>
</dbReference>
<accession>A0A0B1T5D9</accession>
<evidence type="ECO:0000256" key="1">
    <source>
        <dbReference type="ARBA" id="ARBA00022679"/>
    </source>
</evidence>
<sequence length="257" mass="28973">MAAEDVVSVDWLDKNKDSVVLLDATYEGKPKPDYKEFKEKYYGKFEELMNMTTNFTKDFEDEHIPGATLFNIDAAYYPSQYIRFDLYPPEEFQKYVRLLGVNAGDHVVVYGRGGFAGMLWAARVWWTFKVYGHENVSVLEGGLAAWKNASKPVTDEVHIVSSGNWEAKELDKSLLITYEELDEKRPGKKSLFEDLSKINYLDARPAPLFNGDVPLDIPAEGNSAQCGDCSLLIEQQSLASYALNFTKSFLTAMLAAT</sequence>
<dbReference type="Proteomes" id="UP000053660">
    <property type="component" value="Unassembled WGS sequence"/>
</dbReference>
<dbReference type="Pfam" id="PF00581">
    <property type="entry name" value="Rhodanese"/>
    <property type="match status" value="1"/>
</dbReference>
<dbReference type="PANTHER" id="PTHR11364">
    <property type="entry name" value="THIOSULFATE SULFERTANSFERASE"/>
    <property type="match status" value="1"/>
</dbReference>
<gene>
    <name evidence="4" type="ORF">OESDEN_07331</name>
</gene>
<dbReference type="GO" id="GO:0005739">
    <property type="term" value="C:mitochondrion"/>
    <property type="evidence" value="ECO:0007669"/>
    <property type="project" value="TreeGrafter"/>
</dbReference>
<evidence type="ECO:0000313" key="4">
    <source>
        <dbReference type="EMBL" id="KHJ92778.1"/>
    </source>
</evidence>
<dbReference type="PROSITE" id="PS50206">
    <property type="entry name" value="RHODANESE_3"/>
    <property type="match status" value="1"/>
</dbReference>
<dbReference type="EMBL" id="KN551134">
    <property type="protein sequence ID" value="KHJ92778.1"/>
    <property type="molecule type" value="Genomic_DNA"/>
</dbReference>
<dbReference type="OrthoDB" id="270167at2759"/>
<organism evidence="4 5">
    <name type="scientific">Oesophagostomum dentatum</name>
    <name type="common">Nodular worm</name>
    <dbReference type="NCBI Taxonomy" id="61180"/>
    <lineage>
        <taxon>Eukaryota</taxon>
        <taxon>Metazoa</taxon>
        <taxon>Ecdysozoa</taxon>
        <taxon>Nematoda</taxon>
        <taxon>Chromadorea</taxon>
        <taxon>Rhabditida</taxon>
        <taxon>Rhabditina</taxon>
        <taxon>Rhabditomorpha</taxon>
        <taxon>Strongyloidea</taxon>
        <taxon>Strongylidae</taxon>
        <taxon>Oesophagostomum</taxon>
    </lineage>
</organism>
<dbReference type="PANTHER" id="PTHR11364:SF27">
    <property type="entry name" value="SULFURTRANSFERASE"/>
    <property type="match status" value="1"/>
</dbReference>
<dbReference type="GO" id="GO:0004792">
    <property type="term" value="F:thiosulfate-cyanide sulfurtransferase activity"/>
    <property type="evidence" value="ECO:0007669"/>
    <property type="project" value="InterPro"/>
</dbReference>
<dbReference type="InterPro" id="IPR001763">
    <property type="entry name" value="Rhodanese-like_dom"/>
</dbReference>
<dbReference type="SMART" id="SM00450">
    <property type="entry name" value="RHOD"/>
    <property type="match status" value="1"/>
</dbReference>